<reference evidence="2" key="1">
    <citation type="submission" date="2023-01" db="EMBL/GenBank/DDBJ databases">
        <title>The growth and conidiation of Purpureocillium lavendulum are regulated by nitrogen source and histone H3K14 acetylation.</title>
        <authorList>
            <person name="Tang P."/>
            <person name="Han J."/>
            <person name="Zhang C."/>
            <person name="Tang P."/>
            <person name="Qi F."/>
            <person name="Zhang K."/>
            <person name="Liang L."/>
        </authorList>
    </citation>
    <scope>NUCLEOTIDE SEQUENCE</scope>
    <source>
        <strain evidence="2">YMF1.00683</strain>
    </source>
</reference>
<evidence type="ECO:0000313" key="2">
    <source>
        <dbReference type="EMBL" id="KAJ6442340.1"/>
    </source>
</evidence>
<dbReference type="AlphaFoldDB" id="A0AB34FTU2"/>
<gene>
    <name evidence="2" type="ORF">O9K51_05898</name>
</gene>
<feature type="region of interest" description="Disordered" evidence="1">
    <location>
        <begin position="301"/>
        <end position="324"/>
    </location>
</feature>
<evidence type="ECO:0000313" key="3">
    <source>
        <dbReference type="Proteomes" id="UP001163105"/>
    </source>
</evidence>
<accession>A0AB34FTU2</accession>
<dbReference type="EMBL" id="JAQHRD010000004">
    <property type="protein sequence ID" value="KAJ6442340.1"/>
    <property type="molecule type" value="Genomic_DNA"/>
</dbReference>
<evidence type="ECO:0000256" key="1">
    <source>
        <dbReference type="SAM" id="MobiDB-lite"/>
    </source>
</evidence>
<organism evidence="2 3">
    <name type="scientific">Purpureocillium lavendulum</name>
    <dbReference type="NCBI Taxonomy" id="1247861"/>
    <lineage>
        <taxon>Eukaryota</taxon>
        <taxon>Fungi</taxon>
        <taxon>Dikarya</taxon>
        <taxon>Ascomycota</taxon>
        <taxon>Pezizomycotina</taxon>
        <taxon>Sordariomycetes</taxon>
        <taxon>Hypocreomycetidae</taxon>
        <taxon>Hypocreales</taxon>
        <taxon>Ophiocordycipitaceae</taxon>
        <taxon>Purpureocillium</taxon>
    </lineage>
</organism>
<name>A0AB34FTU2_9HYPO</name>
<dbReference type="Proteomes" id="UP001163105">
    <property type="component" value="Unassembled WGS sequence"/>
</dbReference>
<comment type="caution">
    <text evidence="2">The sequence shown here is derived from an EMBL/GenBank/DDBJ whole genome shotgun (WGS) entry which is preliminary data.</text>
</comment>
<protein>
    <submittedName>
        <fullName evidence="2">Snf7 family protein</fullName>
    </submittedName>
</protein>
<proteinExistence type="predicted"/>
<keyword evidence="3" id="KW-1185">Reference proteome</keyword>
<sequence length="380" mass="41305">MPSSALHVSTPSSRPAIGAHEVGSVPRHVLDANLARRSTREGARAIQRHWRLGSSSAAKAVKRLEQVSGRDVTIAIDWQELIPHLAEAYTTQAEMVRAVADCYEALVVAFGSFFVSDCIRGKDIAFWRQCLRCLAKGNAPMAIGVKPPLFPRAESGDAPAVSSSASETLLMFLVSFPAGKRVGHKRRLIVAFQDQIFALLATDSPEKYTVVDSDDEESEDSNAATEEVVAPVKSSEGSPSRGQLPDPATFPSGSQMVLCPPYHIIVRLGELDAPDIQCSHPPSANFIQKYLDKWYHEDMAQQAQTSADVGDEAAGNESNSGHTRPGAILMEAATSTTDGDISRISLAPLILQLIEVCLGYKLHNSGDNWWHFRRNQAFDD</sequence>
<feature type="region of interest" description="Disordered" evidence="1">
    <location>
        <begin position="209"/>
        <end position="248"/>
    </location>
</feature>